<proteinExistence type="predicted"/>
<name>A0ABX1VJB9_9PLAN</name>
<evidence type="ECO:0000313" key="2">
    <source>
        <dbReference type="Proteomes" id="UP000609651"/>
    </source>
</evidence>
<evidence type="ECO:0000313" key="1">
    <source>
        <dbReference type="EMBL" id="NNJ28181.1"/>
    </source>
</evidence>
<gene>
    <name evidence="1" type="ORF">LzC2_42930</name>
</gene>
<dbReference type="Proteomes" id="UP000609651">
    <property type="component" value="Unassembled WGS sequence"/>
</dbReference>
<reference evidence="1 2" key="1">
    <citation type="journal article" date="2020" name="Syst. Appl. Microbiol.">
        <title>Alienimonas chondri sp. nov., a novel planctomycete isolated from the biofilm of the red alga Chondrus crispus.</title>
        <authorList>
            <person name="Vitorino I."/>
            <person name="Albuquerque L."/>
            <person name="Wiegand S."/>
            <person name="Kallscheuer N."/>
            <person name="da Costa M.S."/>
            <person name="Lobo-da-Cunha A."/>
            <person name="Jogler C."/>
            <person name="Lage O.M."/>
        </authorList>
    </citation>
    <scope>NUCLEOTIDE SEQUENCE [LARGE SCALE GENOMIC DNA]</scope>
    <source>
        <strain evidence="1 2">LzC2</strain>
    </source>
</reference>
<sequence>MPAPAGLCCINRETGREASAVRTIGAFAGGAKAEAGVTAEFGATPAHSGTSAGAT</sequence>
<keyword evidence="2" id="KW-1185">Reference proteome</keyword>
<protein>
    <submittedName>
        <fullName evidence="1">Uncharacterized protein</fullName>
    </submittedName>
</protein>
<organism evidence="1 2">
    <name type="scientific">Alienimonas chondri</name>
    <dbReference type="NCBI Taxonomy" id="2681879"/>
    <lineage>
        <taxon>Bacteria</taxon>
        <taxon>Pseudomonadati</taxon>
        <taxon>Planctomycetota</taxon>
        <taxon>Planctomycetia</taxon>
        <taxon>Planctomycetales</taxon>
        <taxon>Planctomycetaceae</taxon>
        <taxon>Alienimonas</taxon>
    </lineage>
</organism>
<comment type="caution">
    <text evidence="1">The sequence shown here is derived from an EMBL/GenBank/DDBJ whole genome shotgun (WGS) entry which is preliminary data.</text>
</comment>
<accession>A0ABX1VJB9</accession>
<dbReference type="EMBL" id="WTPX01000352">
    <property type="protein sequence ID" value="NNJ28181.1"/>
    <property type="molecule type" value="Genomic_DNA"/>
</dbReference>